<dbReference type="InterPro" id="IPR059179">
    <property type="entry name" value="MLKL-like_MCAfunc"/>
</dbReference>
<protein>
    <recommendedName>
        <fullName evidence="4">DUF7792 domain-containing protein</fullName>
    </recommendedName>
</protein>
<sequence length="671" mass="73733">MAAAVPPPPAAEEEGAILNEFTPPILLADKILKLAQEAVSSRQECVDIAQQVDEIYRKLQATVRLISTTTQPLYERPIRRIVADVTKNLERALNFVSKCRHSGFLRQVFSMTTIADFRKVSGLLESSIGDMKWLISIFDPDGSVGLPPIASNDPTLAYIWPNIATIQMGSIKNLEAANQLTLLTRGNDRNQKIVVEEGGVPPLLKLLKDYASPDAQISAANVLINVASVPERVKSILDVLGVPIIVQALNHSSMRVQIVVANLVSQMAELSSLAQEEFARENVTKPLVTCLSIDMVLDDPKVHLGKSSFHSVVEIKKQLVGRVSNSSLNLNSSSDSCSLYSDGSSRGGHQRKEKEVDMVLDDPKVRLGKSVVEIKKEFDGRASNSSLNLNSLSGSCSSYSDGSSRGGHQRKEKEVESFEVKLQLKVNCAEALWRLSKGSISNSRKITETKGLLCMAKIIESEEGDLQYNCLMTVMEVTAVAESKPDFRHVAFKITSLAPKAILYQLSRLIQEEPDPRLQVPAIKSIGSLARIFPAKESRIINLLVMQMKSINMDVALEAVIALGKFACLENYNCVAHSKSIIEFDGVPPLMKLLGQNEAAQVPGLKLLCYLALSAGNSKALEEARALNEMKRMARLVFAHTDLHELYSKAIHHLTLYQAGAHHIHRHHFSP</sequence>
<accession>A0AAV6LZ97</accession>
<evidence type="ECO:0000313" key="6">
    <source>
        <dbReference type="Proteomes" id="UP000685013"/>
    </source>
</evidence>
<evidence type="ECO:0000256" key="1">
    <source>
        <dbReference type="ARBA" id="ARBA00022737"/>
    </source>
</evidence>
<dbReference type="PANTHER" id="PTHR46168:SF15">
    <property type="entry name" value="ARMADILLO REPEAT-CONTAINING DOMAIN-CONTAINING PROTEIN"/>
    <property type="match status" value="1"/>
</dbReference>
<comment type="caution">
    <text evidence="5">The sequence shown here is derived from an EMBL/GenBank/DDBJ whole genome shotgun (WGS) entry which is preliminary data.</text>
</comment>
<reference evidence="5 6" key="1">
    <citation type="journal article" date="2021" name="Hortic Res">
        <title>The domestication of Cucurbita argyrosperma as revealed by the genome of its wild relative.</title>
        <authorList>
            <person name="Barrera-Redondo J."/>
            <person name="Sanchez-de la Vega G."/>
            <person name="Aguirre-Liguori J.A."/>
            <person name="Castellanos-Morales G."/>
            <person name="Gutierrez-Guerrero Y.T."/>
            <person name="Aguirre-Dugua X."/>
            <person name="Aguirre-Planter E."/>
            <person name="Tenaillon M.I."/>
            <person name="Lira-Saade R."/>
            <person name="Eguiarte L.E."/>
        </authorList>
    </citation>
    <scope>NUCLEOTIDE SEQUENCE [LARGE SCALE GENOMIC DNA]</scope>
    <source>
        <strain evidence="5">JBR-2021</strain>
    </source>
</reference>
<feature type="non-terminal residue" evidence="5">
    <location>
        <position position="1"/>
    </location>
</feature>
<organism evidence="5 6">
    <name type="scientific">Cucurbita argyrosperma subsp. sororia</name>
    <dbReference type="NCBI Taxonomy" id="37648"/>
    <lineage>
        <taxon>Eukaryota</taxon>
        <taxon>Viridiplantae</taxon>
        <taxon>Streptophyta</taxon>
        <taxon>Embryophyta</taxon>
        <taxon>Tracheophyta</taxon>
        <taxon>Spermatophyta</taxon>
        <taxon>Magnoliopsida</taxon>
        <taxon>eudicotyledons</taxon>
        <taxon>Gunneridae</taxon>
        <taxon>Pentapetalae</taxon>
        <taxon>rosids</taxon>
        <taxon>fabids</taxon>
        <taxon>Cucurbitales</taxon>
        <taxon>Cucurbitaceae</taxon>
        <taxon>Cucurbiteae</taxon>
        <taxon>Cucurbita</taxon>
    </lineage>
</organism>
<dbReference type="Proteomes" id="UP000685013">
    <property type="component" value="Chromosome 18"/>
</dbReference>
<evidence type="ECO:0000259" key="4">
    <source>
        <dbReference type="Pfam" id="PF25055"/>
    </source>
</evidence>
<dbReference type="PROSITE" id="PS50176">
    <property type="entry name" value="ARM_REPEAT"/>
    <property type="match status" value="1"/>
</dbReference>
<evidence type="ECO:0000313" key="5">
    <source>
        <dbReference type="EMBL" id="KAG6573079.1"/>
    </source>
</evidence>
<dbReference type="AlphaFoldDB" id="A0AAV6LZ97"/>
<evidence type="ECO:0000256" key="2">
    <source>
        <dbReference type="PROSITE-ProRule" id="PRU00259"/>
    </source>
</evidence>
<dbReference type="SMART" id="SM00185">
    <property type="entry name" value="ARM"/>
    <property type="match status" value="3"/>
</dbReference>
<dbReference type="CDD" id="cd21037">
    <property type="entry name" value="MLKL_NTD"/>
    <property type="match status" value="1"/>
</dbReference>
<evidence type="ECO:0000256" key="3">
    <source>
        <dbReference type="SAM" id="MobiDB-lite"/>
    </source>
</evidence>
<proteinExistence type="predicted"/>
<dbReference type="InterPro" id="IPR056694">
    <property type="entry name" value="DUF7792"/>
</dbReference>
<keyword evidence="6" id="KW-1185">Reference proteome</keyword>
<dbReference type="InterPro" id="IPR000225">
    <property type="entry name" value="Armadillo"/>
</dbReference>
<name>A0AAV6LZ97_9ROSI</name>
<dbReference type="PANTHER" id="PTHR46168">
    <property type="entry name" value="ARMADILLO REPEAT ONLY 4"/>
    <property type="match status" value="1"/>
</dbReference>
<feature type="domain" description="DUF7792" evidence="4">
    <location>
        <begin position="20"/>
        <end position="139"/>
    </location>
</feature>
<keyword evidence="1" id="KW-0677">Repeat</keyword>
<dbReference type="EMBL" id="JAGKQH010000018">
    <property type="protein sequence ID" value="KAG6573079.1"/>
    <property type="molecule type" value="Genomic_DNA"/>
</dbReference>
<feature type="repeat" description="ARM" evidence="2">
    <location>
        <begin position="198"/>
        <end position="241"/>
    </location>
</feature>
<feature type="compositionally biased region" description="Low complexity" evidence="3">
    <location>
        <begin position="331"/>
        <end position="344"/>
    </location>
</feature>
<dbReference type="Pfam" id="PF25055">
    <property type="entry name" value="DUF7792"/>
    <property type="match status" value="1"/>
</dbReference>
<gene>
    <name evidence="5" type="ORF">SDJN03_26966</name>
</gene>
<feature type="region of interest" description="Disordered" evidence="3">
    <location>
        <begin position="331"/>
        <end position="355"/>
    </location>
</feature>